<proteinExistence type="predicted"/>
<name>A0A183M4Z7_9TREM</name>
<gene>
    <name evidence="1" type="ORF">SMRZ_LOCUS11122</name>
</gene>
<dbReference type="AlphaFoldDB" id="A0A183M4Z7"/>
<protein>
    <submittedName>
        <fullName evidence="1">Uncharacterized protein</fullName>
    </submittedName>
</protein>
<keyword evidence="2" id="KW-1185">Reference proteome</keyword>
<evidence type="ECO:0000313" key="2">
    <source>
        <dbReference type="Proteomes" id="UP000277204"/>
    </source>
</evidence>
<organism evidence="1 2">
    <name type="scientific">Schistosoma margrebowiei</name>
    <dbReference type="NCBI Taxonomy" id="48269"/>
    <lineage>
        <taxon>Eukaryota</taxon>
        <taxon>Metazoa</taxon>
        <taxon>Spiralia</taxon>
        <taxon>Lophotrochozoa</taxon>
        <taxon>Platyhelminthes</taxon>
        <taxon>Trematoda</taxon>
        <taxon>Digenea</taxon>
        <taxon>Strigeidida</taxon>
        <taxon>Schistosomatoidea</taxon>
        <taxon>Schistosomatidae</taxon>
        <taxon>Schistosoma</taxon>
    </lineage>
</organism>
<dbReference type="EMBL" id="UZAI01006086">
    <property type="protein sequence ID" value="VDO93740.1"/>
    <property type="molecule type" value="Genomic_DNA"/>
</dbReference>
<reference evidence="1 2" key="1">
    <citation type="submission" date="2018-11" db="EMBL/GenBank/DDBJ databases">
        <authorList>
            <consortium name="Pathogen Informatics"/>
        </authorList>
    </citation>
    <scope>NUCLEOTIDE SEQUENCE [LARGE SCALE GENOMIC DNA]</scope>
    <source>
        <strain evidence="1 2">Zambia</strain>
    </source>
</reference>
<evidence type="ECO:0000313" key="1">
    <source>
        <dbReference type="EMBL" id="VDO93740.1"/>
    </source>
</evidence>
<accession>A0A183M4Z7</accession>
<sequence length="82" mass="9080">MKTSTSEEKQGKQWTSRNQSEDLNFTVDLAFLSETHEQMQVETKSIAAVSASVGPNIQKGKTKIFKYNTENTNPISLGGETL</sequence>
<dbReference type="Proteomes" id="UP000277204">
    <property type="component" value="Unassembled WGS sequence"/>
</dbReference>